<evidence type="ECO:0000256" key="2">
    <source>
        <dbReference type="ARBA" id="ARBA00011900"/>
    </source>
</evidence>
<accession>A0A0F9LCN4</accession>
<dbReference type="InterPro" id="IPR029063">
    <property type="entry name" value="SAM-dependent_MTases_sf"/>
</dbReference>
<dbReference type="PRINTS" id="PR00505">
    <property type="entry name" value="D12N6MTFRASE"/>
</dbReference>
<dbReference type="GO" id="GO:1904047">
    <property type="term" value="F:S-adenosyl-L-methionine binding"/>
    <property type="evidence" value="ECO:0007669"/>
    <property type="project" value="TreeGrafter"/>
</dbReference>
<keyword evidence="3" id="KW-0489">Methyltransferase</keyword>
<evidence type="ECO:0000256" key="6">
    <source>
        <dbReference type="ARBA" id="ARBA00047942"/>
    </source>
</evidence>
<comment type="caution">
    <text evidence="7">The sequence shown here is derived from an EMBL/GenBank/DDBJ whole genome shotgun (WGS) entry which is preliminary data.</text>
</comment>
<evidence type="ECO:0000313" key="7">
    <source>
        <dbReference type="EMBL" id="KKM61995.1"/>
    </source>
</evidence>
<keyword evidence="5" id="KW-0949">S-adenosyl-L-methionine</keyword>
<dbReference type="GO" id="GO:0009007">
    <property type="term" value="F:site-specific DNA-methyltransferase (adenine-specific) activity"/>
    <property type="evidence" value="ECO:0007669"/>
    <property type="project" value="UniProtKB-EC"/>
</dbReference>
<keyword evidence="4" id="KW-0808">Transferase</keyword>
<comment type="catalytic activity">
    <reaction evidence="6">
        <text>a 2'-deoxyadenosine in DNA + S-adenosyl-L-methionine = an N(6)-methyl-2'-deoxyadenosine in DNA + S-adenosyl-L-homocysteine + H(+)</text>
        <dbReference type="Rhea" id="RHEA:15197"/>
        <dbReference type="Rhea" id="RHEA-COMP:12418"/>
        <dbReference type="Rhea" id="RHEA-COMP:12419"/>
        <dbReference type="ChEBI" id="CHEBI:15378"/>
        <dbReference type="ChEBI" id="CHEBI:57856"/>
        <dbReference type="ChEBI" id="CHEBI:59789"/>
        <dbReference type="ChEBI" id="CHEBI:90615"/>
        <dbReference type="ChEBI" id="CHEBI:90616"/>
        <dbReference type="EC" id="2.1.1.72"/>
    </reaction>
</comment>
<dbReference type="Gene3D" id="1.10.1020.10">
    <property type="entry name" value="Adenine-specific Methyltransferase, Domain 2"/>
    <property type="match status" value="1"/>
</dbReference>
<dbReference type="SUPFAM" id="SSF53335">
    <property type="entry name" value="S-adenosyl-L-methionine-dependent methyltransferases"/>
    <property type="match status" value="1"/>
</dbReference>
<proteinExistence type="inferred from homology"/>
<dbReference type="PANTHER" id="PTHR30481:SF4">
    <property type="entry name" value="SITE-SPECIFIC DNA-METHYLTRANSFERASE (ADENINE-SPECIFIC)"/>
    <property type="match status" value="1"/>
</dbReference>
<dbReference type="InterPro" id="IPR023095">
    <property type="entry name" value="Ade_MeTrfase_dom_2"/>
</dbReference>
<dbReference type="Gene3D" id="3.40.50.150">
    <property type="entry name" value="Vaccinia Virus protein VP39"/>
    <property type="match status" value="1"/>
</dbReference>
<dbReference type="GO" id="GO:0009307">
    <property type="term" value="P:DNA restriction-modification system"/>
    <property type="evidence" value="ECO:0007669"/>
    <property type="project" value="InterPro"/>
</dbReference>
<dbReference type="GO" id="GO:0006298">
    <property type="term" value="P:mismatch repair"/>
    <property type="evidence" value="ECO:0007669"/>
    <property type="project" value="TreeGrafter"/>
</dbReference>
<dbReference type="GO" id="GO:0032259">
    <property type="term" value="P:methylation"/>
    <property type="evidence" value="ECO:0007669"/>
    <property type="project" value="UniProtKB-KW"/>
</dbReference>
<evidence type="ECO:0000256" key="4">
    <source>
        <dbReference type="ARBA" id="ARBA00022679"/>
    </source>
</evidence>
<protein>
    <recommendedName>
        <fullName evidence="2">site-specific DNA-methyltransferase (adenine-specific)</fullName>
        <ecNumber evidence="2">2.1.1.72</ecNumber>
    </recommendedName>
</protein>
<reference evidence="7" key="1">
    <citation type="journal article" date="2015" name="Nature">
        <title>Complex archaea that bridge the gap between prokaryotes and eukaryotes.</title>
        <authorList>
            <person name="Spang A."/>
            <person name="Saw J.H."/>
            <person name="Jorgensen S.L."/>
            <person name="Zaremba-Niedzwiedzka K."/>
            <person name="Martijn J."/>
            <person name="Lind A.E."/>
            <person name="van Eijk R."/>
            <person name="Schleper C."/>
            <person name="Guy L."/>
            <person name="Ettema T.J."/>
        </authorList>
    </citation>
    <scope>NUCLEOTIDE SEQUENCE</scope>
</reference>
<dbReference type="AlphaFoldDB" id="A0A0F9LCN4"/>
<feature type="non-terminal residue" evidence="7">
    <location>
        <position position="98"/>
    </location>
</feature>
<dbReference type="EC" id="2.1.1.72" evidence="2"/>
<dbReference type="EMBL" id="LAZR01011383">
    <property type="protein sequence ID" value="KKM61995.1"/>
    <property type="molecule type" value="Genomic_DNA"/>
</dbReference>
<name>A0A0F9LCN4_9ZZZZ</name>
<dbReference type="GO" id="GO:0043565">
    <property type="term" value="F:sequence-specific DNA binding"/>
    <property type="evidence" value="ECO:0007669"/>
    <property type="project" value="TreeGrafter"/>
</dbReference>
<organism evidence="7">
    <name type="scientific">marine sediment metagenome</name>
    <dbReference type="NCBI Taxonomy" id="412755"/>
    <lineage>
        <taxon>unclassified sequences</taxon>
        <taxon>metagenomes</taxon>
        <taxon>ecological metagenomes</taxon>
    </lineage>
</organism>
<dbReference type="Pfam" id="PF02086">
    <property type="entry name" value="MethyltransfD12"/>
    <property type="match status" value="1"/>
</dbReference>
<dbReference type="InterPro" id="IPR012327">
    <property type="entry name" value="MeTrfase_D12"/>
</dbReference>
<dbReference type="PANTHER" id="PTHR30481">
    <property type="entry name" value="DNA ADENINE METHYLASE"/>
    <property type="match status" value="1"/>
</dbReference>
<gene>
    <name evidence="7" type="ORF">LCGC14_1526190</name>
</gene>
<evidence type="ECO:0000256" key="3">
    <source>
        <dbReference type="ARBA" id="ARBA00022603"/>
    </source>
</evidence>
<sequence length="98" mass="11346">MVKPTRPVLRYHGGKWRLAPWIISHFPAHRIYVEPYGGAASVLMRKTRSYAEVYNDLDGEVVNVFRVLRDPELAEGLTELLRLTPYSRDEFGLAYEHS</sequence>
<comment type="similarity">
    <text evidence="1">Belongs to the N(4)/N(6)-methyltransferase family.</text>
</comment>
<evidence type="ECO:0000256" key="5">
    <source>
        <dbReference type="ARBA" id="ARBA00022691"/>
    </source>
</evidence>
<evidence type="ECO:0000256" key="1">
    <source>
        <dbReference type="ARBA" id="ARBA00006594"/>
    </source>
</evidence>